<keyword evidence="3" id="KW-1185">Reference proteome</keyword>
<dbReference type="EMBL" id="UYSL01019950">
    <property type="protein sequence ID" value="VDL71573.1"/>
    <property type="molecule type" value="Genomic_DNA"/>
</dbReference>
<accession>A0A0N4XY52</accession>
<evidence type="ECO:0000313" key="3">
    <source>
        <dbReference type="Proteomes" id="UP000271162"/>
    </source>
</evidence>
<dbReference type="WBParaSite" id="NBR_0000798301-mRNA-1">
    <property type="protein sequence ID" value="NBR_0000798301-mRNA-1"/>
    <property type="gene ID" value="NBR_0000798301"/>
</dbReference>
<reference evidence="2 3" key="2">
    <citation type="submission" date="2018-11" db="EMBL/GenBank/DDBJ databases">
        <authorList>
            <consortium name="Pathogen Informatics"/>
        </authorList>
    </citation>
    <scope>NUCLEOTIDE SEQUENCE [LARGE SCALE GENOMIC DNA]</scope>
</reference>
<dbReference type="Proteomes" id="UP000271162">
    <property type="component" value="Unassembled WGS sequence"/>
</dbReference>
<evidence type="ECO:0000259" key="1">
    <source>
        <dbReference type="Pfam" id="PF23069"/>
    </source>
</evidence>
<gene>
    <name evidence="2" type="ORF">NBR_LOCUS7984</name>
</gene>
<feature type="domain" description="DUF7042" evidence="1">
    <location>
        <begin position="29"/>
        <end position="117"/>
    </location>
</feature>
<reference evidence="4" key="1">
    <citation type="submission" date="2017-02" db="UniProtKB">
        <authorList>
            <consortium name="WormBaseParasite"/>
        </authorList>
    </citation>
    <scope>IDENTIFICATION</scope>
</reference>
<dbReference type="PANTHER" id="PTHR22255">
    <property type="entry name" value="LP06548P"/>
    <property type="match status" value="1"/>
</dbReference>
<dbReference type="Pfam" id="PF23069">
    <property type="entry name" value="DUF7042"/>
    <property type="match status" value="1"/>
</dbReference>
<evidence type="ECO:0000313" key="2">
    <source>
        <dbReference type="EMBL" id="VDL71573.1"/>
    </source>
</evidence>
<name>A0A0N4XY52_NIPBR</name>
<dbReference type="AlphaFoldDB" id="A0A0N4XY52"/>
<protein>
    <submittedName>
        <fullName evidence="4">ZP domain-containing protein</fullName>
    </submittedName>
</protein>
<dbReference type="PANTHER" id="PTHR22255:SF9">
    <property type="entry name" value="LP06548P"/>
    <property type="match status" value="1"/>
</dbReference>
<dbReference type="InterPro" id="IPR055470">
    <property type="entry name" value="DUF7042"/>
</dbReference>
<evidence type="ECO:0000313" key="4">
    <source>
        <dbReference type="WBParaSite" id="NBR_0000798301-mRNA-1"/>
    </source>
</evidence>
<proteinExistence type="predicted"/>
<dbReference type="STRING" id="27835.A0A0N4XY52"/>
<organism evidence="4">
    <name type="scientific">Nippostrongylus brasiliensis</name>
    <name type="common">Rat hookworm</name>
    <dbReference type="NCBI Taxonomy" id="27835"/>
    <lineage>
        <taxon>Eukaryota</taxon>
        <taxon>Metazoa</taxon>
        <taxon>Ecdysozoa</taxon>
        <taxon>Nematoda</taxon>
        <taxon>Chromadorea</taxon>
        <taxon>Rhabditida</taxon>
        <taxon>Rhabditina</taxon>
        <taxon>Rhabditomorpha</taxon>
        <taxon>Strongyloidea</taxon>
        <taxon>Heligmosomidae</taxon>
        <taxon>Nippostrongylus</taxon>
    </lineage>
</organism>
<sequence>MRSFLERPTPVITVYFCNIIIFSEEAPAEQCPIEAPLNFTYHTSGGSCSSRISSITRCSDWNRLSFRYQACPENPTKEASVSEVECIASWHSLGHTFFAARVGNRRGESYRCFITKFTLNAIFPTTCAAIRMVGYDIRGNRSSRESGTSFRMEIGFLRIKLETTPSGHAWKAVSTPSLPPSERIFDEFHRRAHNMVQVNFGQVSLNEYEDCSEMTVETRDTLVLNGAQYSRHRIDNNSDLYSCAASFEATNGEHYLVVRDELSAQYQCMKINTDNDVVMKLYDHVACDPVSTGAALPSLVVNISSTERCESSLLAGFLYYSRGSTAIQSPFILAIFLFIFDILL</sequence>